<evidence type="ECO:0000256" key="1">
    <source>
        <dbReference type="SAM" id="MobiDB-lite"/>
    </source>
</evidence>
<dbReference type="eggNOG" id="ENOG5032W6F">
    <property type="taxonomic scope" value="Bacteria"/>
</dbReference>
<evidence type="ECO:0000313" key="4">
    <source>
        <dbReference type="Proteomes" id="UP000008561"/>
    </source>
</evidence>
<protein>
    <submittedName>
        <fullName evidence="3">Uncharacterized protein</fullName>
    </submittedName>
</protein>
<proteinExistence type="predicted"/>
<feature type="region of interest" description="Disordered" evidence="1">
    <location>
        <begin position="292"/>
        <end position="336"/>
    </location>
</feature>
<dbReference type="STRING" id="96561.Dole_2249"/>
<evidence type="ECO:0000313" key="3">
    <source>
        <dbReference type="EMBL" id="ABW68053.1"/>
    </source>
</evidence>
<evidence type="ECO:0000256" key="2">
    <source>
        <dbReference type="SAM" id="SignalP"/>
    </source>
</evidence>
<accession>A8ZUW3</accession>
<gene>
    <name evidence="3" type="ordered locus">Dole_2249</name>
</gene>
<name>A8ZUW3_DESOH</name>
<dbReference type="Proteomes" id="UP000008561">
    <property type="component" value="Chromosome"/>
</dbReference>
<dbReference type="AlphaFoldDB" id="A8ZUW3"/>
<feature type="chain" id="PRO_5002731373" evidence="2">
    <location>
        <begin position="27"/>
        <end position="362"/>
    </location>
</feature>
<sequence length="362" mass="39362">MQKTFLRAGFVLSLAWVLLCFATAHATPVIIDHNCTDITAIPESAINQAKSTLHIAYGHTSHGSQLTSGMTGLVAFANTGGLGLTLPDNVFAWNNGGAGGALDLHDYAMGGDVGYHPDWVDNTRAYLDNPGNADVNVIIWSWCGQVDDKYRAGTLNSEYLAPMAALEAAYPDVNFVYMTGHVDIWDDADNKAANRMIRDFCMDNDKILYDFADIERYNPDGTYFEYVHDNCDYYDTAPDGTRQGNWAIEWQNTHTEGMDWYDCSSAHSQALNANQKAYAAWWLWAALAGWDPDPPADDDDDDTADDDAGDDDNTDTDTVPDTDDDGKDSPLPPAGGSGGGCFIGTLCWTFADTVGANPVFAP</sequence>
<dbReference type="KEGG" id="dol:Dole_2249"/>
<feature type="compositionally biased region" description="Acidic residues" evidence="1">
    <location>
        <begin position="294"/>
        <end position="326"/>
    </location>
</feature>
<dbReference type="HOGENOM" id="CLU_065327_0_0_7"/>
<organism evidence="3 4">
    <name type="scientific">Desulfosudis oleivorans (strain DSM 6200 / JCM 39069 / Hxd3)</name>
    <name type="common">Desulfococcus oleovorans</name>
    <dbReference type="NCBI Taxonomy" id="96561"/>
    <lineage>
        <taxon>Bacteria</taxon>
        <taxon>Pseudomonadati</taxon>
        <taxon>Thermodesulfobacteriota</taxon>
        <taxon>Desulfobacteria</taxon>
        <taxon>Desulfobacterales</taxon>
        <taxon>Desulfosudaceae</taxon>
        <taxon>Desulfosudis</taxon>
    </lineage>
</organism>
<feature type="signal peptide" evidence="2">
    <location>
        <begin position="1"/>
        <end position="26"/>
    </location>
</feature>
<keyword evidence="2" id="KW-0732">Signal</keyword>
<dbReference type="EMBL" id="CP000859">
    <property type="protein sequence ID" value="ABW68053.1"/>
    <property type="molecule type" value="Genomic_DNA"/>
</dbReference>
<dbReference type="OrthoDB" id="1112990at2"/>
<dbReference type="RefSeq" id="WP_012175665.1">
    <property type="nucleotide sequence ID" value="NC_009943.1"/>
</dbReference>
<reference evidence="3 4" key="1">
    <citation type="submission" date="2007-10" db="EMBL/GenBank/DDBJ databases">
        <title>Complete sequence of Desulfococcus oleovorans Hxd3.</title>
        <authorList>
            <consortium name="US DOE Joint Genome Institute"/>
            <person name="Copeland A."/>
            <person name="Lucas S."/>
            <person name="Lapidus A."/>
            <person name="Barry K."/>
            <person name="Glavina del Rio T."/>
            <person name="Dalin E."/>
            <person name="Tice H."/>
            <person name="Pitluck S."/>
            <person name="Kiss H."/>
            <person name="Brettin T."/>
            <person name="Bruce D."/>
            <person name="Detter J.C."/>
            <person name="Han C."/>
            <person name="Schmutz J."/>
            <person name="Larimer F."/>
            <person name="Land M."/>
            <person name="Hauser L."/>
            <person name="Kyrpides N."/>
            <person name="Kim E."/>
            <person name="Wawrik B."/>
            <person name="Richardson P."/>
        </authorList>
    </citation>
    <scope>NUCLEOTIDE SEQUENCE [LARGE SCALE GENOMIC DNA]</scope>
    <source>
        <strain evidence="4">DSM 6200 / JCM 39069 / Hxd3</strain>
    </source>
</reference>
<keyword evidence="4" id="KW-1185">Reference proteome</keyword>